<comment type="caution">
    <text evidence="1">The sequence shown here is derived from an EMBL/GenBank/DDBJ whole genome shotgun (WGS) entry which is preliminary data.</text>
</comment>
<proteinExistence type="predicted"/>
<reference evidence="1" key="1">
    <citation type="submission" date="2022-04" db="EMBL/GenBank/DDBJ databases">
        <title>A functionally conserved STORR gene fusion in Papaver species that diverged 16.8 million years ago.</title>
        <authorList>
            <person name="Catania T."/>
        </authorList>
    </citation>
    <scope>NUCLEOTIDE SEQUENCE</scope>
    <source>
        <strain evidence="1">S-188037</strain>
    </source>
</reference>
<evidence type="ECO:0000313" key="2">
    <source>
        <dbReference type="Proteomes" id="UP001202328"/>
    </source>
</evidence>
<dbReference type="Proteomes" id="UP001202328">
    <property type="component" value="Unassembled WGS sequence"/>
</dbReference>
<dbReference type="AlphaFoldDB" id="A0AAD4XG22"/>
<gene>
    <name evidence="1" type="ORF">MKW98_008440</name>
</gene>
<protein>
    <submittedName>
        <fullName evidence="1">Uncharacterized protein</fullName>
    </submittedName>
</protein>
<organism evidence="1 2">
    <name type="scientific">Papaver atlanticum</name>
    <dbReference type="NCBI Taxonomy" id="357466"/>
    <lineage>
        <taxon>Eukaryota</taxon>
        <taxon>Viridiplantae</taxon>
        <taxon>Streptophyta</taxon>
        <taxon>Embryophyta</taxon>
        <taxon>Tracheophyta</taxon>
        <taxon>Spermatophyta</taxon>
        <taxon>Magnoliopsida</taxon>
        <taxon>Ranunculales</taxon>
        <taxon>Papaveraceae</taxon>
        <taxon>Papaveroideae</taxon>
        <taxon>Papaver</taxon>
    </lineage>
</organism>
<name>A0AAD4XG22_9MAGN</name>
<feature type="non-terminal residue" evidence="1">
    <location>
        <position position="1"/>
    </location>
</feature>
<dbReference type="EMBL" id="JAJJMB010010578">
    <property type="protein sequence ID" value="KAI3907763.1"/>
    <property type="molecule type" value="Genomic_DNA"/>
</dbReference>
<keyword evidence="2" id="KW-1185">Reference proteome</keyword>
<accession>A0AAD4XG22</accession>
<evidence type="ECO:0000313" key="1">
    <source>
        <dbReference type="EMBL" id="KAI3907763.1"/>
    </source>
</evidence>
<sequence length="136" mass="14902">PTVAGVDVTPPPSSATVLSTGNGNSIMQGALIEILPNSKASCMTALIQLWLPSYQGLPKKPLIWFHQELNLIACKALPTQILWDGKPHVLWPVSCSSFLFHCDPELMRATASDVQLLGEEKAKCMIQTAFYHESRN</sequence>